<name>A0A8B8J0J1_PHODC</name>
<dbReference type="AlphaFoldDB" id="A0A8B8J0J1"/>
<organism evidence="2 3">
    <name type="scientific">Phoenix dactylifera</name>
    <name type="common">Date palm</name>
    <dbReference type="NCBI Taxonomy" id="42345"/>
    <lineage>
        <taxon>Eukaryota</taxon>
        <taxon>Viridiplantae</taxon>
        <taxon>Streptophyta</taxon>
        <taxon>Embryophyta</taxon>
        <taxon>Tracheophyta</taxon>
        <taxon>Spermatophyta</taxon>
        <taxon>Magnoliopsida</taxon>
        <taxon>Liliopsida</taxon>
        <taxon>Arecaceae</taxon>
        <taxon>Coryphoideae</taxon>
        <taxon>Phoeniceae</taxon>
        <taxon>Phoenix</taxon>
    </lineage>
</organism>
<feature type="compositionally biased region" description="Low complexity" evidence="1">
    <location>
        <begin position="47"/>
        <end position="71"/>
    </location>
</feature>
<protein>
    <submittedName>
        <fullName evidence="3">Uncharacterized protein LOC108510832 isoform X1</fullName>
    </submittedName>
</protein>
<dbReference type="GeneID" id="108510832"/>
<evidence type="ECO:0000313" key="2">
    <source>
        <dbReference type="Proteomes" id="UP000228380"/>
    </source>
</evidence>
<evidence type="ECO:0000313" key="3">
    <source>
        <dbReference type="RefSeq" id="XP_026657522.2"/>
    </source>
</evidence>
<dbReference type="KEGG" id="pda:108510832"/>
<sequence>MPQRSNSRSATLHLHISTLPFLTSFRLLDSRGNYLLLSLLTLPRRSSSFRSTSIPPLSSPASMASPSRSSPVTFSGGAVSAGDDSDRLPRLLFAALKARKGDMKKRQNRGMRKILDHSIRSVNYYNPHFSARPWCGTSMAWWYGVNAVL</sequence>
<accession>A0A8B8J0J1</accession>
<feature type="region of interest" description="Disordered" evidence="1">
    <location>
        <begin position="47"/>
        <end position="83"/>
    </location>
</feature>
<reference evidence="3" key="1">
    <citation type="submission" date="2025-08" db="UniProtKB">
        <authorList>
            <consortium name="RefSeq"/>
        </authorList>
    </citation>
    <scope>IDENTIFICATION</scope>
    <source>
        <tissue evidence="3">Young leaves</tissue>
    </source>
</reference>
<keyword evidence="2" id="KW-1185">Reference proteome</keyword>
<gene>
    <name evidence="3" type="primary">LOC108510832</name>
</gene>
<evidence type="ECO:0000256" key="1">
    <source>
        <dbReference type="SAM" id="MobiDB-lite"/>
    </source>
</evidence>
<dbReference type="RefSeq" id="XP_026657522.2">
    <property type="nucleotide sequence ID" value="XM_026801721.2"/>
</dbReference>
<proteinExistence type="predicted"/>
<dbReference type="Proteomes" id="UP000228380">
    <property type="component" value="Unplaced"/>
</dbReference>